<dbReference type="Gene3D" id="1.10.240.10">
    <property type="entry name" value="Tyrosyl-Transfer RNA Synthetase"/>
    <property type="match status" value="1"/>
</dbReference>
<keyword evidence="4 9" id="KW-0067">ATP-binding</keyword>
<evidence type="ECO:0000256" key="1">
    <source>
        <dbReference type="ARBA" id="ARBA00013160"/>
    </source>
</evidence>
<evidence type="ECO:0000256" key="9">
    <source>
        <dbReference type="RuleBase" id="RU361234"/>
    </source>
</evidence>
<gene>
    <name evidence="10" type="ORF">NTEN_LOCUS18414</name>
</gene>
<dbReference type="PANTHER" id="PTHR11766:SF0">
    <property type="entry name" value="TYROSINE--TRNA LIGASE, MITOCHONDRIAL"/>
    <property type="match status" value="1"/>
</dbReference>
<dbReference type="OrthoDB" id="337870at2759"/>
<dbReference type="GO" id="GO:0004831">
    <property type="term" value="F:tyrosine-tRNA ligase activity"/>
    <property type="evidence" value="ECO:0007669"/>
    <property type="project" value="UniProtKB-EC"/>
</dbReference>
<keyword evidence="5 9" id="KW-0648">Protein biosynthesis</keyword>
<evidence type="ECO:0000256" key="5">
    <source>
        <dbReference type="ARBA" id="ARBA00022917"/>
    </source>
</evidence>
<dbReference type="GO" id="GO:0005524">
    <property type="term" value="F:ATP binding"/>
    <property type="evidence" value="ECO:0007669"/>
    <property type="project" value="UniProtKB-KW"/>
</dbReference>
<evidence type="ECO:0000256" key="2">
    <source>
        <dbReference type="ARBA" id="ARBA00022598"/>
    </source>
</evidence>
<dbReference type="AlphaFoldDB" id="A0A6H5H8N9"/>
<dbReference type="PRINTS" id="PR01040">
    <property type="entry name" value="TRNASYNTHTYR"/>
</dbReference>
<proteinExistence type="inferred from homology"/>
<dbReference type="InterPro" id="IPR036986">
    <property type="entry name" value="S4_RNA-bd_sf"/>
</dbReference>
<dbReference type="PANTHER" id="PTHR11766">
    <property type="entry name" value="TYROSYL-TRNA SYNTHETASE"/>
    <property type="match status" value="1"/>
</dbReference>
<reference evidence="10 11" key="1">
    <citation type="submission" date="2020-02" db="EMBL/GenBank/DDBJ databases">
        <authorList>
            <person name="Ferguson B K."/>
        </authorList>
    </citation>
    <scope>NUCLEOTIDE SEQUENCE [LARGE SCALE GENOMIC DNA]</scope>
</reference>
<evidence type="ECO:0000256" key="6">
    <source>
        <dbReference type="ARBA" id="ARBA00023146"/>
    </source>
</evidence>
<protein>
    <recommendedName>
        <fullName evidence="1 9">Tyrosine--tRNA ligase</fullName>
        <ecNumber evidence="1 9">6.1.1.1</ecNumber>
    </recommendedName>
    <alternativeName>
        <fullName evidence="7 9">Tyrosyl-tRNA synthetase</fullName>
    </alternativeName>
</protein>
<evidence type="ECO:0000313" key="11">
    <source>
        <dbReference type="Proteomes" id="UP000479000"/>
    </source>
</evidence>
<keyword evidence="6 9" id="KW-0030">Aminoacyl-tRNA synthetase</keyword>
<keyword evidence="3 9" id="KW-0547">Nucleotide-binding</keyword>
<dbReference type="SUPFAM" id="SSF55174">
    <property type="entry name" value="Alpha-L RNA-binding motif"/>
    <property type="match status" value="1"/>
</dbReference>
<dbReference type="FunFam" id="3.40.50.620:FF:000107">
    <property type="entry name" value="Tyrosine--tRNA ligase"/>
    <property type="match status" value="1"/>
</dbReference>
<dbReference type="NCBIfam" id="TIGR00234">
    <property type="entry name" value="tyrS"/>
    <property type="match status" value="1"/>
</dbReference>
<dbReference type="Pfam" id="PF00579">
    <property type="entry name" value="tRNA-synt_1b"/>
    <property type="match status" value="1"/>
</dbReference>
<dbReference type="Proteomes" id="UP000479000">
    <property type="component" value="Unassembled WGS sequence"/>
</dbReference>
<dbReference type="InterPro" id="IPR002305">
    <property type="entry name" value="aa-tRNA-synth_Ic"/>
</dbReference>
<organism evidence="10 11">
    <name type="scientific">Nesidiocoris tenuis</name>
    <dbReference type="NCBI Taxonomy" id="355587"/>
    <lineage>
        <taxon>Eukaryota</taxon>
        <taxon>Metazoa</taxon>
        <taxon>Ecdysozoa</taxon>
        <taxon>Arthropoda</taxon>
        <taxon>Hexapoda</taxon>
        <taxon>Insecta</taxon>
        <taxon>Pterygota</taxon>
        <taxon>Neoptera</taxon>
        <taxon>Paraneoptera</taxon>
        <taxon>Hemiptera</taxon>
        <taxon>Heteroptera</taxon>
        <taxon>Panheteroptera</taxon>
        <taxon>Cimicomorpha</taxon>
        <taxon>Miridae</taxon>
        <taxon>Dicyphina</taxon>
        <taxon>Nesidiocoris</taxon>
    </lineage>
</organism>
<dbReference type="GO" id="GO:0005739">
    <property type="term" value="C:mitochondrion"/>
    <property type="evidence" value="ECO:0007669"/>
    <property type="project" value="TreeGrafter"/>
</dbReference>
<dbReference type="FunFam" id="1.10.240.10:FF:000001">
    <property type="entry name" value="Tyrosine--tRNA ligase"/>
    <property type="match status" value="1"/>
</dbReference>
<dbReference type="GO" id="GO:0005829">
    <property type="term" value="C:cytosol"/>
    <property type="evidence" value="ECO:0007669"/>
    <property type="project" value="TreeGrafter"/>
</dbReference>
<dbReference type="CDD" id="cd00805">
    <property type="entry name" value="TyrRS_core"/>
    <property type="match status" value="1"/>
</dbReference>
<evidence type="ECO:0000256" key="3">
    <source>
        <dbReference type="ARBA" id="ARBA00022741"/>
    </source>
</evidence>
<dbReference type="GO" id="GO:0003723">
    <property type="term" value="F:RNA binding"/>
    <property type="evidence" value="ECO:0007669"/>
    <property type="project" value="InterPro"/>
</dbReference>
<dbReference type="InterPro" id="IPR002307">
    <property type="entry name" value="Tyr-tRNA-ligase"/>
</dbReference>
<name>A0A6H5H8N9_9HEMI</name>
<keyword evidence="11" id="KW-1185">Reference proteome</keyword>
<dbReference type="EMBL" id="CADCXU010027033">
    <property type="protein sequence ID" value="CAB0013869.1"/>
    <property type="molecule type" value="Genomic_DNA"/>
</dbReference>
<dbReference type="Gene3D" id="3.10.290.10">
    <property type="entry name" value="RNA-binding S4 domain"/>
    <property type="match status" value="1"/>
</dbReference>
<evidence type="ECO:0000256" key="4">
    <source>
        <dbReference type="ARBA" id="ARBA00022840"/>
    </source>
</evidence>
<comment type="catalytic activity">
    <reaction evidence="8 9">
        <text>tRNA(Tyr) + L-tyrosine + ATP = L-tyrosyl-tRNA(Tyr) + AMP + diphosphate + H(+)</text>
        <dbReference type="Rhea" id="RHEA:10220"/>
        <dbReference type="Rhea" id="RHEA-COMP:9706"/>
        <dbReference type="Rhea" id="RHEA-COMP:9707"/>
        <dbReference type="ChEBI" id="CHEBI:15378"/>
        <dbReference type="ChEBI" id="CHEBI:30616"/>
        <dbReference type="ChEBI" id="CHEBI:33019"/>
        <dbReference type="ChEBI" id="CHEBI:58315"/>
        <dbReference type="ChEBI" id="CHEBI:78442"/>
        <dbReference type="ChEBI" id="CHEBI:78536"/>
        <dbReference type="ChEBI" id="CHEBI:456215"/>
        <dbReference type="EC" id="6.1.1.1"/>
    </reaction>
</comment>
<evidence type="ECO:0000256" key="7">
    <source>
        <dbReference type="ARBA" id="ARBA00033323"/>
    </source>
</evidence>
<evidence type="ECO:0000256" key="8">
    <source>
        <dbReference type="ARBA" id="ARBA00048248"/>
    </source>
</evidence>
<comment type="similarity">
    <text evidence="9">Belongs to the class-I aminoacyl-tRNA synthetase family.</text>
</comment>
<evidence type="ECO:0000313" key="10">
    <source>
        <dbReference type="EMBL" id="CAB0013869.1"/>
    </source>
</evidence>
<accession>A0A6H5H8N9</accession>
<dbReference type="InterPro" id="IPR024088">
    <property type="entry name" value="Tyr-tRNA-ligase_bac-type"/>
</dbReference>
<keyword evidence="2 9" id="KW-0436">Ligase</keyword>
<dbReference type="Gene3D" id="3.40.50.620">
    <property type="entry name" value="HUPs"/>
    <property type="match status" value="1"/>
</dbReference>
<sequence length="484" mass="54280">MSTRVLTCLRSAQFLHRRNFSNRNVMKLKEKGVVLAVFPDTAGPEITDLCNGSSQCVYAGFDPTARSLHVGNLLVLMNLLHWQRGRHQPIALIGGATGRIGDPSGRNKEREEQKAEIVEQNVIALSKLVDRIFENHQNYFWKDKDKLKPVVIVDNWSWYKELNAVDFICGIGRNFRMSDMLSRSSVSSRLASESGLSYTEFSYQIFQSYDWLHLLKTFNCRFQVGGSDQTGNIMSGHELITRTTKKPVYGKDFSKNHFMTYIPTTAVPHSKFESQGMTVPLITTEAGDKFGKSANNAVWLDPSMTSPFDFYQFFIRTTDAQVESLLNLLTFLSAGAVKDIAIQHKAQPEKRIAQQRLAEAVTLLTHGEEGLASAKMTTEALYSKDLTAISRLSLKEISDVFKGAPIVRILLEEGVTVKSAAMAAGCFRTESDADRIIAAGGFYVNNRQARNGEEILSQGVHLLPNNISLFRVGKRNYFIIEWLK</sequence>
<dbReference type="GO" id="GO:0006437">
    <property type="term" value="P:tyrosyl-tRNA aminoacylation"/>
    <property type="evidence" value="ECO:0007669"/>
    <property type="project" value="InterPro"/>
</dbReference>
<dbReference type="EC" id="6.1.1.1" evidence="1 9"/>
<dbReference type="SUPFAM" id="SSF52374">
    <property type="entry name" value="Nucleotidylyl transferase"/>
    <property type="match status" value="1"/>
</dbReference>
<dbReference type="InterPro" id="IPR014729">
    <property type="entry name" value="Rossmann-like_a/b/a_fold"/>
</dbReference>